<reference evidence="1 2" key="1">
    <citation type="submission" date="2019-03" db="EMBL/GenBank/DDBJ databases">
        <title>First draft genome of Liparis tanakae, snailfish: a comprehensive survey of snailfish specific genes.</title>
        <authorList>
            <person name="Kim W."/>
            <person name="Song I."/>
            <person name="Jeong J.-H."/>
            <person name="Kim D."/>
            <person name="Kim S."/>
            <person name="Ryu S."/>
            <person name="Song J.Y."/>
            <person name="Lee S.K."/>
        </authorList>
    </citation>
    <scope>NUCLEOTIDE SEQUENCE [LARGE SCALE GENOMIC DNA]</scope>
    <source>
        <tissue evidence="1">Muscle</tissue>
    </source>
</reference>
<dbReference type="AlphaFoldDB" id="A0A4Z2FPT2"/>
<proteinExistence type="predicted"/>
<dbReference type="EMBL" id="SRLO01001003">
    <property type="protein sequence ID" value="TNN42915.1"/>
    <property type="molecule type" value="Genomic_DNA"/>
</dbReference>
<sequence>MTVTLSVRHLLQSFGFQVHAVPSGPRLAALTIFQTPGSDSSEAKGCQELDDELEDGSARSLDLLSVSDDQRHIVQSTLTELSEEYVDVLFNVLMCRSANMSWPRCPHLREIKRSLEFCCELFLSHEKQQISLNLGASRLACAGVVTLPRSSPGPRLSGAAPVHRCDYSAAAAALCLSN</sequence>
<keyword evidence="2" id="KW-1185">Reference proteome</keyword>
<comment type="caution">
    <text evidence="1">The sequence shown here is derived from an EMBL/GenBank/DDBJ whole genome shotgun (WGS) entry which is preliminary data.</text>
</comment>
<gene>
    <name evidence="1" type="ORF">EYF80_046888</name>
</gene>
<dbReference type="Proteomes" id="UP000314294">
    <property type="component" value="Unassembled WGS sequence"/>
</dbReference>
<evidence type="ECO:0000313" key="1">
    <source>
        <dbReference type="EMBL" id="TNN42915.1"/>
    </source>
</evidence>
<protein>
    <submittedName>
        <fullName evidence="1">Uncharacterized protein</fullName>
    </submittedName>
</protein>
<evidence type="ECO:0000313" key="2">
    <source>
        <dbReference type="Proteomes" id="UP000314294"/>
    </source>
</evidence>
<name>A0A4Z2FPT2_9TELE</name>
<accession>A0A4Z2FPT2</accession>
<organism evidence="1 2">
    <name type="scientific">Liparis tanakae</name>
    <name type="common">Tanaka's snailfish</name>
    <dbReference type="NCBI Taxonomy" id="230148"/>
    <lineage>
        <taxon>Eukaryota</taxon>
        <taxon>Metazoa</taxon>
        <taxon>Chordata</taxon>
        <taxon>Craniata</taxon>
        <taxon>Vertebrata</taxon>
        <taxon>Euteleostomi</taxon>
        <taxon>Actinopterygii</taxon>
        <taxon>Neopterygii</taxon>
        <taxon>Teleostei</taxon>
        <taxon>Neoteleostei</taxon>
        <taxon>Acanthomorphata</taxon>
        <taxon>Eupercaria</taxon>
        <taxon>Perciformes</taxon>
        <taxon>Cottioidei</taxon>
        <taxon>Cottales</taxon>
        <taxon>Liparidae</taxon>
        <taxon>Liparis</taxon>
    </lineage>
</organism>